<accession>A0A7Y9R362</accession>
<comment type="caution">
    <text evidence="1">The sequence shown here is derived from an EMBL/GenBank/DDBJ whole genome shotgun (WGS) entry which is preliminary data.</text>
</comment>
<evidence type="ECO:0000313" key="2">
    <source>
        <dbReference type="Proteomes" id="UP000518288"/>
    </source>
</evidence>
<organism evidence="1 2">
    <name type="scientific">Sphaerotilus montanus</name>
    <dbReference type="NCBI Taxonomy" id="522889"/>
    <lineage>
        <taxon>Bacteria</taxon>
        <taxon>Pseudomonadati</taxon>
        <taxon>Pseudomonadota</taxon>
        <taxon>Betaproteobacteria</taxon>
        <taxon>Burkholderiales</taxon>
        <taxon>Sphaerotilaceae</taxon>
        <taxon>Sphaerotilus</taxon>
    </lineage>
</organism>
<proteinExistence type="predicted"/>
<reference evidence="1 2" key="1">
    <citation type="submission" date="2020-07" db="EMBL/GenBank/DDBJ databases">
        <title>Genomic Encyclopedia of Archaeal and Bacterial Type Strains, Phase II (KMG-II): from individual species to whole genera.</title>
        <authorList>
            <person name="Goeker M."/>
        </authorList>
    </citation>
    <scope>NUCLEOTIDE SEQUENCE [LARGE SCALE GENOMIC DNA]</scope>
    <source>
        <strain evidence="1 2">DSM 21226</strain>
    </source>
</reference>
<sequence>MFETCDVHESQSFNPFRPPDVRQWSAVSLNLDLAWFVLTTYVREEGRDIGCDQTTLVADEESLLAWLRDTPPEALVALHCVRPGAAQEGRGLWRMARVREVWVLSIPEQRQGRLLVCKLWDEEGWFEPNRQDEAKSVGEGRHLLARFEVR</sequence>
<dbReference type="EMBL" id="JACCFH010000002">
    <property type="protein sequence ID" value="NYG35479.1"/>
    <property type="molecule type" value="Genomic_DNA"/>
</dbReference>
<evidence type="ECO:0000313" key="1">
    <source>
        <dbReference type="EMBL" id="NYG35479.1"/>
    </source>
</evidence>
<gene>
    <name evidence="1" type="ORF">BDD16_004541</name>
</gene>
<keyword evidence="2" id="KW-1185">Reference proteome</keyword>
<dbReference type="AlphaFoldDB" id="A0A7Y9R362"/>
<protein>
    <submittedName>
        <fullName evidence="1">Uncharacterized protein</fullName>
    </submittedName>
</protein>
<dbReference type="Proteomes" id="UP000518288">
    <property type="component" value="Unassembled WGS sequence"/>
</dbReference>
<dbReference type="RefSeq" id="WP_179636370.1">
    <property type="nucleotide sequence ID" value="NZ_JACCFH010000002.1"/>
</dbReference>
<name>A0A7Y9R362_9BURK</name>